<sequence length="813" mass="89482">MSGDAGDKSTEMLGRINQQLRQALLGCFPTAYEQYVTLQLPGTIIDTRLGGSYLPKGERATADIRNMIQCNEAMLVDSMVPLDKIMLGPTGKSVTRSYMTALDMLVPRKTEIGSMDIDSELSGDSTSRYSQAMKFLRSKETILTPKSEIVGSRLRGAKDKMEAQGISGTVVDRYVEKQIAWSEARGKWDAVRVEAQEARESNDENLQSAALFTARQKDLKRTQGELHARWMDWVVNGDKFRVEYCFSVVDRDSIMARIERGREATRDSLLTSIDGTEWAQVTLEPRNWAHICRAKAIDWKTRNPTNPAHLQLRLESLKRMKQAYEVYQENLKVRGTPREPKTTWDAISAQYKGLTDEKARRRIEPLYNAMSKVNQAQEDFTQKETDNQTANAGTDKTLQDTTLKALNAARETLRNAKDAAAREEDAAGVKAEQEDERRTALNDFYSCEQDLRNATEEAEKDPKDSAKQQAVATARNKLDVAKTRWKRADEALQALGTKESVSKLEVDGIRTMENTAKGQITSINSEISELQMSLGATGAGLANAPNVITGVSKENALTYANDDASMKPGAATAALGEESADVWTKVAFSVGTSSDSSSTRESNVSASANISVGHWWAKVQASTSFSSSSKTVSSQMSSCRVDGSFSAMVVNIKRPWLHSELFQDFDIDIPAGTKLSPGAQQIKEWVDKGDRGNGANKRTEYGKFPAYPTAFIVAADTVLEFKSTQKNSEEMMKALSTDSSIQASYGPWGLKCGASAKTNSQESAQNMEVKDGSLRICFQAPQIIGWVSEILPELPRGGELGGLTAPPNKAFRA</sequence>
<accession>R8B947</accession>
<dbReference type="KEGG" id="tmn:UCRPA7_8691"/>
<evidence type="ECO:0000313" key="2">
    <source>
        <dbReference type="EMBL" id="EON95807.1"/>
    </source>
</evidence>
<gene>
    <name evidence="2" type="ORF">UCRPA7_8691</name>
</gene>
<evidence type="ECO:0000256" key="1">
    <source>
        <dbReference type="SAM" id="MobiDB-lite"/>
    </source>
</evidence>
<dbReference type="EMBL" id="KB933372">
    <property type="protein sequence ID" value="EON95807.1"/>
    <property type="molecule type" value="Genomic_DNA"/>
</dbReference>
<protein>
    <submittedName>
        <fullName evidence="2">Uncharacterized protein</fullName>
    </submittedName>
</protein>
<dbReference type="eggNOG" id="ENOG502RM9X">
    <property type="taxonomic scope" value="Eukaryota"/>
</dbReference>
<organism evidence="2 3">
    <name type="scientific">Phaeoacremonium minimum (strain UCR-PA7)</name>
    <name type="common">Esca disease fungus</name>
    <name type="synonym">Togninia minima</name>
    <dbReference type="NCBI Taxonomy" id="1286976"/>
    <lineage>
        <taxon>Eukaryota</taxon>
        <taxon>Fungi</taxon>
        <taxon>Dikarya</taxon>
        <taxon>Ascomycota</taxon>
        <taxon>Pezizomycotina</taxon>
        <taxon>Sordariomycetes</taxon>
        <taxon>Sordariomycetidae</taxon>
        <taxon>Togniniales</taxon>
        <taxon>Togniniaceae</taxon>
        <taxon>Phaeoacremonium</taxon>
    </lineage>
</organism>
<dbReference type="GeneID" id="19329567"/>
<evidence type="ECO:0000313" key="3">
    <source>
        <dbReference type="Proteomes" id="UP000014074"/>
    </source>
</evidence>
<dbReference type="HOGENOM" id="CLU_026027_0_0_1"/>
<dbReference type="Proteomes" id="UP000014074">
    <property type="component" value="Unassembled WGS sequence"/>
</dbReference>
<keyword evidence="3" id="KW-1185">Reference proteome</keyword>
<name>R8B947_PHAM7</name>
<dbReference type="RefSeq" id="XP_007919393.1">
    <property type="nucleotide sequence ID" value="XM_007921202.1"/>
</dbReference>
<dbReference type="AlphaFoldDB" id="R8B947"/>
<reference evidence="3" key="1">
    <citation type="journal article" date="2013" name="Genome Announc.">
        <title>Draft genome sequence of the ascomycete Phaeoacremonium aleophilum strain UCR-PA7, a causal agent of the esca disease complex in grapevines.</title>
        <authorList>
            <person name="Blanco-Ulate B."/>
            <person name="Rolshausen P."/>
            <person name="Cantu D."/>
        </authorList>
    </citation>
    <scope>NUCLEOTIDE SEQUENCE [LARGE SCALE GENOMIC DNA]</scope>
    <source>
        <strain evidence="3">UCR-PA7</strain>
    </source>
</reference>
<feature type="region of interest" description="Disordered" evidence="1">
    <location>
        <begin position="416"/>
        <end position="437"/>
    </location>
</feature>
<dbReference type="OrthoDB" id="3261350at2759"/>
<proteinExistence type="predicted"/>